<keyword evidence="2" id="KW-1185">Reference proteome</keyword>
<protein>
    <submittedName>
        <fullName evidence="1">GM12167</fullName>
    </submittedName>
</protein>
<reference evidence="1 2" key="1">
    <citation type="journal article" date="2007" name="Nature">
        <title>Evolution of genes and genomes on the Drosophila phylogeny.</title>
        <authorList>
            <consortium name="Drosophila 12 Genomes Consortium"/>
            <person name="Clark A.G."/>
            <person name="Eisen M.B."/>
            <person name="Smith D.R."/>
            <person name="Bergman C.M."/>
            <person name="Oliver B."/>
            <person name="Markow T.A."/>
            <person name="Kaufman T.C."/>
            <person name="Kellis M."/>
            <person name="Gelbart W."/>
            <person name="Iyer V.N."/>
            <person name="Pollard D.A."/>
            <person name="Sackton T.B."/>
            <person name="Larracuente A.M."/>
            <person name="Singh N.D."/>
            <person name="Abad J.P."/>
            <person name="Abt D.N."/>
            <person name="Adryan B."/>
            <person name="Aguade M."/>
            <person name="Akashi H."/>
            <person name="Anderson W.W."/>
            <person name="Aquadro C.F."/>
            <person name="Ardell D.H."/>
            <person name="Arguello R."/>
            <person name="Artieri C.G."/>
            <person name="Barbash D.A."/>
            <person name="Barker D."/>
            <person name="Barsanti P."/>
            <person name="Batterham P."/>
            <person name="Batzoglou S."/>
            <person name="Begun D."/>
            <person name="Bhutkar A."/>
            <person name="Blanco E."/>
            <person name="Bosak S.A."/>
            <person name="Bradley R.K."/>
            <person name="Brand A.D."/>
            <person name="Brent M.R."/>
            <person name="Brooks A.N."/>
            <person name="Brown R.H."/>
            <person name="Butlin R.K."/>
            <person name="Caggese C."/>
            <person name="Calvi B.R."/>
            <person name="Bernardo de Carvalho A."/>
            <person name="Caspi A."/>
            <person name="Castrezana S."/>
            <person name="Celniker S.E."/>
            <person name="Chang J.L."/>
            <person name="Chapple C."/>
            <person name="Chatterji S."/>
            <person name="Chinwalla A."/>
            <person name="Civetta A."/>
            <person name="Clifton S.W."/>
            <person name="Comeron J.M."/>
            <person name="Costello J.C."/>
            <person name="Coyne J.A."/>
            <person name="Daub J."/>
            <person name="David R.G."/>
            <person name="Delcher A.L."/>
            <person name="Delehaunty K."/>
            <person name="Do C.B."/>
            <person name="Ebling H."/>
            <person name="Edwards K."/>
            <person name="Eickbush T."/>
            <person name="Evans J.D."/>
            <person name="Filipski A."/>
            <person name="Findeiss S."/>
            <person name="Freyhult E."/>
            <person name="Fulton L."/>
            <person name="Fulton R."/>
            <person name="Garcia A.C."/>
            <person name="Gardiner A."/>
            <person name="Garfield D.A."/>
            <person name="Garvin B.E."/>
            <person name="Gibson G."/>
            <person name="Gilbert D."/>
            <person name="Gnerre S."/>
            <person name="Godfrey J."/>
            <person name="Good R."/>
            <person name="Gotea V."/>
            <person name="Gravely B."/>
            <person name="Greenberg A.J."/>
            <person name="Griffiths-Jones S."/>
            <person name="Gross S."/>
            <person name="Guigo R."/>
            <person name="Gustafson E.A."/>
            <person name="Haerty W."/>
            <person name="Hahn M.W."/>
            <person name="Halligan D.L."/>
            <person name="Halpern A.L."/>
            <person name="Halter G.M."/>
            <person name="Han M.V."/>
            <person name="Heger A."/>
            <person name="Hillier L."/>
            <person name="Hinrichs A.S."/>
            <person name="Holmes I."/>
            <person name="Hoskins R.A."/>
            <person name="Hubisz M.J."/>
            <person name="Hultmark D."/>
            <person name="Huntley M.A."/>
            <person name="Jaffe D.B."/>
            <person name="Jagadeeshan S."/>
            <person name="Jeck W.R."/>
            <person name="Johnson J."/>
            <person name="Jones C.D."/>
            <person name="Jordan W.C."/>
            <person name="Karpen G.H."/>
            <person name="Kataoka E."/>
            <person name="Keightley P.D."/>
            <person name="Kheradpour P."/>
            <person name="Kirkness E.F."/>
            <person name="Koerich L.B."/>
            <person name="Kristiansen K."/>
            <person name="Kudrna D."/>
            <person name="Kulathinal R.J."/>
            <person name="Kumar S."/>
            <person name="Kwok R."/>
            <person name="Lander E."/>
            <person name="Langley C.H."/>
            <person name="Lapoint R."/>
            <person name="Lazzaro B.P."/>
            <person name="Lee S.J."/>
            <person name="Levesque L."/>
            <person name="Li R."/>
            <person name="Lin C.F."/>
            <person name="Lin M.F."/>
            <person name="Lindblad-Toh K."/>
            <person name="Llopart A."/>
            <person name="Long M."/>
            <person name="Low L."/>
            <person name="Lozovsky E."/>
            <person name="Lu J."/>
            <person name="Luo M."/>
            <person name="Machado C.A."/>
            <person name="Makalowski W."/>
            <person name="Marzo M."/>
            <person name="Matsuda M."/>
            <person name="Matzkin L."/>
            <person name="McAllister B."/>
            <person name="McBride C.S."/>
            <person name="McKernan B."/>
            <person name="McKernan K."/>
            <person name="Mendez-Lago M."/>
            <person name="Minx P."/>
            <person name="Mollenhauer M.U."/>
            <person name="Montooth K."/>
            <person name="Mount S.M."/>
            <person name="Mu X."/>
            <person name="Myers E."/>
            <person name="Negre B."/>
            <person name="Newfeld S."/>
            <person name="Nielsen R."/>
            <person name="Noor M.A."/>
            <person name="O'Grady P."/>
            <person name="Pachter L."/>
            <person name="Papaceit M."/>
            <person name="Parisi M.J."/>
            <person name="Parisi M."/>
            <person name="Parts L."/>
            <person name="Pedersen J.S."/>
            <person name="Pesole G."/>
            <person name="Phillippy A.M."/>
            <person name="Ponting C.P."/>
            <person name="Pop M."/>
            <person name="Porcelli D."/>
            <person name="Powell J.R."/>
            <person name="Prohaska S."/>
            <person name="Pruitt K."/>
            <person name="Puig M."/>
            <person name="Quesneville H."/>
            <person name="Ram K.R."/>
            <person name="Rand D."/>
            <person name="Rasmussen M.D."/>
            <person name="Reed L.K."/>
            <person name="Reenan R."/>
            <person name="Reily A."/>
            <person name="Remington K.A."/>
            <person name="Rieger T.T."/>
            <person name="Ritchie M.G."/>
            <person name="Robin C."/>
            <person name="Rogers Y.H."/>
            <person name="Rohde C."/>
            <person name="Rozas J."/>
            <person name="Rubenfield M.J."/>
            <person name="Ruiz A."/>
            <person name="Russo S."/>
            <person name="Salzberg S.L."/>
            <person name="Sanchez-Gracia A."/>
            <person name="Saranga D.J."/>
            <person name="Sato H."/>
            <person name="Schaeffer S.W."/>
            <person name="Schatz M.C."/>
            <person name="Schlenke T."/>
            <person name="Schwartz R."/>
            <person name="Segarra C."/>
            <person name="Singh R.S."/>
            <person name="Sirot L."/>
            <person name="Sirota M."/>
            <person name="Sisneros N.B."/>
            <person name="Smith C.D."/>
            <person name="Smith T.F."/>
            <person name="Spieth J."/>
            <person name="Stage D.E."/>
            <person name="Stark A."/>
            <person name="Stephan W."/>
            <person name="Strausberg R.L."/>
            <person name="Strempel S."/>
            <person name="Sturgill D."/>
            <person name="Sutton G."/>
            <person name="Sutton G.G."/>
            <person name="Tao W."/>
            <person name="Teichmann S."/>
            <person name="Tobari Y.N."/>
            <person name="Tomimura Y."/>
            <person name="Tsolas J.M."/>
            <person name="Valente V.L."/>
            <person name="Venter E."/>
            <person name="Venter J.C."/>
            <person name="Vicario S."/>
            <person name="Vieira F.G."/>
            <person name="Vilella A.J."/>
            <person name="Villasante A."/>
            <person name="Walenz B."/>
            <person name="Wang J."/>
            <person name="Wasserman M."/>
            <person name="Watts T."/>
            <person name="Wilson D."/>
            <person name="Wilson R.K."/>
            <person name="Wing R.A."/>
            <person name="Wolfner M.F."/>
            <person name="Wong A."/>
            <person name="Wong G.K."/>
            <person name="Wu C.I."/>
            <person name="Wu G."/>
            <person name="Yamamoto D."/>
            <person name="Yang H.P."/>
            <person name="Yang S.P."/>
            <person name="Yorke J.A."/>
            <person name="Yoshida K."/>
            <person name="Zdobnov E."/>
            <person name="Zhang P."/>
            <person name="Zhang Y."/>
            <person name="Zimin A.V."/>
            <person name="Baldwin J."/>
            <person name="Abdouelleil A."/>
            <person name="Abdulkadir J."/>
            <person name="Abebe A."/>
            <person name="Abera B."/>
            <person name="Abreu J."/>
            <person name="Acer S.C."/>
            <person name="Aftuck L."/>
            <person name="Alexander A."/>
            <person name="An P."/>
            <person name="Anderson E."/>
            <person name="Anderson S."/>
            <person name="Arachi H."/>
            <person name="Azer M."/>
            <person name="Bachantsang P."/>
            <person name="Barry A."/>
            <person name="Bayul T."/>
            <person name="Berlin A."/>
            <person name="Bessette D."/>
            <person name="Bloom T."/>
            <person name="Blye J."/>
            <person name="Boguslavskiy L."/>
            <person name="Bonnet C."/>
            <person name="Boukhgalter B."/>
            <person name="Bourzgui I."/>
            <person name="Brown A."/>
            <person name="Cahill P."/>
            <person name="Channer S."/>
            <person name="Cheshatsang Y."/>
            <person name="Chuda L."/>
            <person name="Citroen M."/>
            <person name="Collymore A."/>
            <person name="Cooke P."/>
            <person name="Costello M."/>
            <person name="D'Aco K."/>
            <person name="Daza R."/>
            <person name="De Haan G."/>
            <person name="DeGray S."/>
            <person name="DeMaso C."/>
            <person name="Dhargay N."/>
            <person name="Dooley K."/>
            <person name="Dooley E."/>
            <person name="Doricent M."/>
            <person name="Dorje P."/>
            <person name="Dorjee K."/>
            <person name="Dupes A."/>
            <person name="Elong R."/>
            <person name="Falk J."/>
            <person name="Farina A."/>
            <person name="Faro S."/>
            <person name="Ferguson D."/>
            <person name="Fisher S."/>
            <person name="Foley C.D."/>
            <person name="Franke A."/>
            <person name="Friedrich D."/>
            <person name="Gadbois L."/>
            <person name="Gearin G."/>
            <person name="Gearin C.R."/>
            <person name="Giannoukos G."/>
            <person name="Goode T."/>
            <person name="Graham J."/>
            <person name="Grandbois E."/>
            <person name="Grewal S."/>
            <person name="Gyaltsen K."/>
            <person name="Hafez N."/>
            <person name="Hagos B."/>
            <person name="Hall J."/>
            <person name="Henson C."/>
            <person name="Hollinger A."/>
            <person name="Honan T."/>
            <person name="Huard M.D."/>
            <person name="Hughes L."/>
            <person name="Hurhula B."/>
            <person name="Husby M.E."/>
            <person name="Kamat A."/>
            <person name="Kanga B."/>
            <person name="Kashin S."/>
            <person name="Khazanovich D."/>
            <person name="Kisner P."/>
            <person name="Lance K."/>
            <person name="Lara M."/>
            <person name="Lee W."/>
            <person name="Lennon N."/>
            <person name="Letendre F."/>
            <person name="LeVine R."/>
            <person name="Lipovsky A."/>
            <person name="Liu X."/>
            <person name="Liu J."/>
            <person name="Liu S."/>
            <person name="Lokyitsang T."/>
            <person name="Lokyitsang Y."/>
            <person name="Lubonja R."/>
            <person name="Lui A."/>
            <person name="MacDonald P."/>
            <person name="Magnisalis V."/>
            <person name="Maru K."/>
            <person name="Matthews C."/>
            <person name="McCusker W."/>
            <person name="McDonough S."/>
            <person name="Mehta T."/>
            <person name="Meldrim J."/>
            <person name="Meneus L."/>
            <person name="Mihai O."/>
            <person name="Mihalev A."/>
            <person name="Mihova T."/>
            <person name="Mittelman R."/>
            <person name="Mlenga V."/>
            <person name="Montmayeur A."/>
            <person name="Mulrain L."/>
            <person name="Navidi A."/>
            <person name="Naylor J."/>
            <person name="Negash T."/>
            <person name="Nguyen T."/>
            <person name="Nguyen N."/>
            <person name="Nicol R."/>
            <person name="Norbu C."/>
            <person name="Norbu N."/>
            <person name="Novod N."/>
            <person name="O'Neill B."/>
            <person name="Osman S."/>
            <person name="Markiewicz E."/>
            <person name="Oyono O.L."/>
            <person name="Patti C."/>
            <person name="Phunkhang P."/>
            <person name="Pierre F."/>
            <person name="Priest M."/>
            <person name="Raghuraman S."/>
            <person name="Rege F."/>
            <person name="Reyes R."/>
            <person name="Rise C."/>
            <person name="Rogov P."/>
            <person name="Ross K."/>
            <person name="Ryan E."/>
            <person name="Settipalli S."/>
            <person name="Shea T."/>
            <person name="Sherpa N."/>
            <person name="Shi L."/>
            <person name="Shih D."/>
            <person name="Sparrow T."/>
            <person name="Spaulding J."/>
            <person name="Stalker J."/>
            <person name="Stange-Thomann N."/>
            <person name="Stavropoulos S."/>
            <person name="Stone C."/>
            <person name="Strader C."/>
            <person name="Tesfaye S."/>
            <person name="Thomson T."/>
            <person name="Thoulutsang Y."/>
            <person name="Thoulutsang D."/>
            <person name="Topham K."/>
            <person name="Topping I."/>
            <person name="Tsamla T."/>
            <person name="Vassiliev H."/>
            <person name="Vo A."/>
            <person name="Wangchuk T."/>
            <person name="Wangdi T."/>
            <person name="Weiand M."/>
            <person name="Wilkinson J."/>
            <person name="Wilson A."/>
            <person name="Yadav S."/>
            <person name="Young G."/>
            <person name="Yu Q."/>
            <person name="Zembek L."/>
            <person name="Zhong D."/>
            <person name="Zimmer A."/>
            <person name="Zwirko Z."/>
            <person name="Jaffe D.B."/>
            <person name="Alvarez P."/>
            <person name="Brockman W."/>
            <person name="Butler J."/>
            <person name="Chin C."/>
            <person name="Gnerre S."/>
            <person name="Grabherr M."/>
            <person name="Kleber M."/>
            <person name="Mauceli E."/>
            <person name="MacCallum I."/>
        </authorList>
    </citation>
    <scope>NUCLEOTIDE SEQUENCE [LARGE SCALE GENOMIC DNA]</scope>
    <source>
        <strain evidence="2">Rob3c / Tucson 14021-0248.25</strain>
    </source>
</reference>
<sequence>MDMKVNTNGFKFGSRKTSLDTTRARVEPSNFDNLVMLSGGEFPVAGGATRRRDGRCDDKLVGQEVAAGYRRFYLNDPAGSSIIDGA</sequence>
<dbReference type="AlphaFoldDB" id="B4HZN8"/>
<dbReference type="HOGENOM" id="CLU_2500322_0_0_1"/>
<name>B4HZN8_DROSE</name>
<dbReference type="Proteomes" id="UP000001292">
    <property type="component" value="Unassembled WGS sequence"/>
</dbReference>
<dbReference type="EMBL" id="CH480819">
    <property type="protein sequence ID" value="EDW53495.1"/>
    <property type="molecule type" value="Genomic_DNA"/>
</dbReference>
<proteinExistence type="predicted"/>
<evidence type="ECO:0000313" key="2">
    <source>
        <dbReference type="Proteomes" id="UP000001292"/>
    </source>
</evidence>
<accession>B4HZN8</accession>
<organism evidence="2">
    <name type="scientific">Drosophila sechellia</name>
    <name type="common">Fruit fly</name>
    <dbReference type="NCBI Taxonomy" id="7238"/>
    <lineage>
        <taxon>Eukaryota</taxon>
        <taxon>Metazoa</taxon>
        <taxon>Ecdysozoa</taxon>
        <taxon>Arthropoda</taxon>
        <taxon>Hexapoda</taxon>
        <taxon>Insecta</taxon>
        <taxon>Pterygota</taxon>
        <taxon>Neoptera</taxon>
        <taxon>Endopterygota</taxon>
        <taxon>Diptera</taxon>
        <taxon>Brachycera</taxon>
        <taxon>Muscomorpha</taxon>
        <taxon>Ephydroidea</taxon>
        <taxon>Drosophilidae</taxon>
        <taxon>Drosophila</taxon>
        <taxon>Sophophora</taxon>
    </lineage>
</organism>
<evidence type="ECO:0000313" key="1">
    <source>
        <dbReference type="EMBL" id="EDW53495.1"/>
    </source>
</evidence>
<gene>
    <name evidence="1" type="primary">Dsec\GM12167</name>
    <name evidence="1" type="ORF">Dsec_GM12167</name>
</gene>